<gene>
    <name evidence="1" type="ORF">M404DRAFT_999844</name>
</gene>
<dbReference type="HOGENOM" id="CLU_3129908_0_0_1"/>
<dbReference type="AlphaFoldDB" id="A0A0C3PC23"/>
<dbReference type="InParanoid" id="A0A0C3PC23"/>
<name>A0A0C3PC23_PISTI</name>
<accession>A0A0C3PC23</accession>
<protein>
    <submittedName>
        <fullName evidence="1">Uncharacterized protein</fullName>
    </submittedName>
</protein>
<reference evidence="1 2" key="1">
    <citation type="submission" date="2014-04" db="EMBL/GenBank/DDBJ databases">
        <authorList>
            <consortium name="DOE Joint Genome Institute"/>
            <person name="Kuo A."/>
            <person name="Kohler A."/>
            <person name="Costa M.D."/>
            <person name="Nagy L.G."/>
            <person name="Floudas D."/>
            <person name="Copeland A."/>
            <person name="Barry K.W."/>
            <person name="Cichocki N."/>
            <person name="Veneault-Fourrey C."/>
            <person name="LaButti K."/>
            <person name="Lindquist E.A."/>
            <person name="Lipzen A."/>
            <person name="Lundell T."/>
            <person name="Morin E."/>
            <person name="Murat C."/>
            <person name="Sun H."/>
            <person name="Tunlid A."/>
            <person name="Henrissat B."/>
            <person name="Grigoriev I.V."/>
            <person name="Hibbett D.S."/>
            <person name="Martin F."/>
            <person name="Nordberg H.P."/>
            <person name="Cantor M.N."/>
            <person name="Hua S.X."/>
        </authorList>
    </citation>
    <scope>NUCLEOTIDE SEQUENCE [LARGE SCALE GENOMIC DNA]</scope>
    <source>
        <strain evidence="1 2">Marx 270</strain>
    </source>
</reference>
<reference evidence="2" key="2">
    <citation type="submission" date="2015-01" db="EMBL/GenBank/DDBJ databases">
        <title>Evolutionary Origins and Diversification of the Mycorrhizal Mutualists.</title>
        <authorList>
            <consortium name="DOE Joint Genome Institute"/>
            <consortium name="Mycorrhizal Genomics Consortium"/>
            <person name="Kohler A."/>
            <person name="Kuo A."/>
            <person name="Nagy L.G."/>
            <person name="Floudas D."/>
            <person name="Copeland A."/>
            <person name="Barry K.W."/>
            <person name="Cichocki N."/>
            <person name="Veneault-Fourrey C."/>
            <person name="LaButti K."/>
            <person name="Lindquist E.A."/>
            <person name="Lipzen A."/>
            <person name="Lundell T."/>
            <person name="Morin E."/>
            <person name="Murat C."/>
            <person name="Riley R."/>
            <person name="Ohm R."/>
            <person name="Sun H."/>
            <person name="Tunlid A."/>
            <person name="Henrissat B."/>
            <person name="Grigoriev I.V."/>
            <person name="Hibbett D.S."/>
            <person name="Martin F."/>
        </authorList>
    </citation>
    <scope>NUCLEOTIDE SEQUENCE [LARGE SCALE GENOMIC DNA]</scope>
    <source>
        <strain evidence="2">Marx 270</strain>
    </source>
</reference>
<sequence length="50" mass="5760">MSSRDTQVACDAYKIMETRLGLSVLRPFIITGTTTTDNYKRDIHRPMELL</sequence>
<organism evidence="1 2">
    <name type="scientific">Pisolithus tinctorius Marx 270</name>
    <dbReference type="NCBI Taxonomy" id="870435"/>
    <lineage>
        <taxon>Eukaryota</taxon>
        <taxon>Fungi</taxon>
        <taxon>Dikarya</taxon>
        <taxon>Basidiomycota</taxon>
        <taxon>Agaricomycotina</taxon>
        <taxon>Agaricomycetes</taxon>
        <taxon>Agaricomycetidae</taxon>
        <taxon>Boletales</taxon>
        <taxon>Sclerodermatineae</taxon>
        <taxon>Pisolithaceae</taxon>
        <taxon>Pisolithus</taxon>
    </lineage>
</organism>
<dbReference type="Proteomes" id="UP000054217">
    <property type="component" value="Unassembled WGS sequence"/>
</dbReference>
<feature type="non-terminal residue" evidence="1">
    <location>
        <position position="50"/>
    </location>
</feature>
<evidence type="ECO:0000313" key="1">
    <source>
        <dbReference type="EMBL" id="KIO05259.1"/>
    </source>
</evidence>
<keyword evidence="2" id="KW-1185">Reference proteome</keyword>
<proteinExistence type="predicted"/>
<evidence type="ECO:0000313" key="2">
    <source>
        <dbReference type="Proteomes" id="UP000054217"/>
    </source>
</evidence>
<dbReference type="EMBL" id="KN831967">
    <property type="protein sequence ID" value="KIO05259.1"/>
    <property type="molecule type" value="Genomic_DNA"/>
</dbReference>